<dbReference type="NCBIfam" id="TIGR01643">
    <property type="entry name" value="YD_repeat_2x"/>
    <property type="match status" value="1"/>
</dbReference>
<evidence type="ECO:0000313" key="2">
    <source>
        <dbReference type="Proteomes" id="UP001158045"/>
    </source>
</evidence>
<dbReference type="EMBL" id="JARYZI010000008">
    <property type="protein sequence ID" value="MDH8679009.1"/>
    <property type="molecule type" value="Genomic_DNA"/>
</dbReference>
<proteinExistence type="predicted"/>
<keyword evidence="2" id="KW-1185">Reference proteome</keyword>
<dbReference type="InterPro" id="IPR006530">
    <property type="entry name" value="YD"/>
</dbReference>
<protein>
    <recommendedName>
        <fullName evidence="3">RHS repeat protein</fullName>
    </recommendedName>
</protein>
<name>A0ABT6NEZ8_9FIRM</name>
<dbReference type="Gene3D" id="2.180.10.10">
    <property type="entry name" value="RHS repeat-associated core"/>
    <property type="match status" value="1"/>
</dbReference>
<dbReference type="Proteomes" id="UP001158045">
    <property type="component" value="Unassembled WGS sequence"/>
</dbReference>
<gene>
    <name evidence="1" type="ORF">QE109_12685</name>
</gene>
<organism evidence="1 2">
    <name type="scientific">Fusibacter bizertensis</name>
    <dbReference type="NCBI Taxonomy" id="1488331"/>
    <lineage>
        <taxon>Bacteria</taxon>
        <taxon>Bacillati</taxon>
        <taxon>Bacillota</taxon>
        <taxon>Clostridia</taxon>
        <taxon>Eubacteriales</taxon>
        <taxon>Eubacteriales Family XII. Incertae Sedis</taxon>
        <taxon>Fusibacter</taxon>
    </lineage>
</organism>
<sequence>MISNEVSSFELLYDMAGKLIEVEDETRRSVHFTYSGQNQVGYTNADWIEMTYSYNTQSQIVQITDYNGLDYLTNEYDALRRVISQTLLGEGTSTYAYDFEGPNTIYTDGMGNQKTYYYDVSQISQR</sequence>
<evidence type="ECO:0000313" key="1">
    <source>
        <dbReference type="EMBL" id="MDH8679009.1"/>
    </source>
</evidence>
<evidence type="ECO:0008006" key="3">
    <source>
        <dbReference type="Google" id="ProtNLM"/>
    </source>
</evidence>
<dbReference type="RefSeq" id="WP_281094904.1">
    <property type="nucleotide sequence ID" value="NZ_JARYZI010000008.1"/>
</dbReference>
<accession>A0ABT6NEZ8</accession>
<comment type="caution">
    <text evidence="1">The sequence shown here is derived from an EMBL/GenBank/DDBJ whole genome shotgun (WGS) entry which is preliminary data.</text>
</comment>
<reference evidence="1 2" key="1">
    <citation type="submission" date="2023-04" db="EMBL/GenBank/DDBJ databases">
        <title>Fusibacter bizertensis strain WBS, isolated from littoral bottom sediments of the Arctic seas - biochemical and genomic analysis.</title>
        <authorList>
            <person name="Brioukhanov A.L."/>
        </authorList>
    </citation>
    <scope>NUCLEOTIDE SEQUENCE [LARGE SCALE GENOMIC DNA]</scope>
    <source>
        <strain evidence="1 2">WBS</strain>
    </source>
</reference>